<dbReference type="InterPro" id="IPR001478">
    <property type="entry name" value="PDZ"/>
</dbReference>
<name>A0A381PD74_9ZZZZ</name>
<reference evidence="6" key="1">
    <citation type="submission" date="2018-05" db="EMBL/GenBank/DDBJ databases">
        <authorList>
            <person name="Lanie J.A."/>
            <person name="Ng W.-L."/>
            <person name="Kazmierczak K.M."/>
            <person name="Andrzejewski T.M."/>
            <person name="Davidsen T.M."/>
            <person name="Wayne K.J."/>
            <person name="Tettelin H."/>
            <person name="Glass J.I."/>
            <person name="Rusch D."/>
            <person name="Podicherti R."/>
            <person name="Tsui H.-C.T."/>
            <person name="Winkler M.E."/>
        </authorList>
    </citation>
    <scope>NUCLEOTIDE SEQUENCE</scope>
</reference>
<dbReference type="Gene3D" id="2.30.42.10">
    <property type="match status" value="1"/>
</dbReference>
<accession>A0A381PD74</accession>
<dbReference type="Pfam" id="PF17820">
    <property type="entry name" value="PDZ_6"/>
    <property type="match status" value="1"/>
</dbReference>
<dbReference type="SUPFAM" id="SSF50156">
    <property type="entry name" value="PDZ domain-like"/>
    <property type="match status" value="1"/>
</dbReference>
<dbReference type="SUPFAM" id="SSF52096">
    <property type="entry name" value="ClpP/crotonase"/>
    <property type="match status" value="1"/>
</dbReference>
<evidence type="ECO:0000256" key="4">
    <source>
        <dbReference type="ARBA" id="ARBA00022825"/>
    </source>
</evidence>
<dbReference type="InterPro" id="IPR005151">
    <property type="entry name" value="Tail-specific_protease"/>
</dbReference>
<proteinExistence type="inferred from homology"/>
<keyword evidence="4" id="KW-0720">Serine protease</keyword>
<dbReference type="PANTHER" id="PTHR32060:SF30">
    <property type="entry name" value="CARBOXY-TERMINAL PROCESSING PROTEASE CTPA"/>
    <property type="match status" value="1"/>
</dbReference>
<evidence type="ECO:0000256" key="1">
    <source>
        <dbReference type="ARBA" id="ARBA00009179"/>
    </source>
</evidence>
<dbReference type="CDD" id="cd07560">
    <property type="entry name" value="Peptidase_S41_CPP"/>
    <property type="match status" value="1"/>
</dbReference>
<dbReference type="Pfam" id="PF03572">
    <property type="entry name" value="Peptidase_S41"/>
    <property type="match status" value="1"/>
</dbReference>
<dbReference type="GO" id="GO:0004175">
    <property type="term" value="F:endopeptidase activity"/>
    <property type="evidence" value="ECO:0007669"/>
    <property type="project" value="TreeGrafter"/>
</dbReference>
<dbReference type="AlphaFoldDB" id="A0A381PD74"/>
<dbReference type="Gene3D" id="3.90.226.10">
    <property type="entry name" value="2-enoyl-CoA Hydratase, Chain A, domain 1"/>
    <property type="match status" value="1"/>
</dbReference>
<evidence type="ECO:0000256" key="3">
    <source>
        <dbReference type="ARBA" id="ARBA00022801"/>
    </source>
</evidence>
<dbReference type="SMART" id="SM00245">
    <property type="entry name" value="TSPc"/>
    <property type="match status" value="1"/>
</dbReference>
<dbReference type="InterPro" id="IPR041489">
    <property type="entry name" value="PDZ_6"/>
</dbReference>
<dbReference type="InterPro" id="IPR004447">
    <property type="entry name" value="Peptidase_S41A"/>
</dbReference>
<feature type="domain" description="PDZ" evidence="5">
    <location>
        <begin position="166"/>
        <end position="248"/>
    </location>
</feature>
<dbReference type="GO" id="GO:0008236">
    <property type="term" value="F:serine-type peptidase activity"/>
    <property type="evidence" value="ECO:0007669"/>
    <property type="project" value="UniProtKB-KW"/>
</dbReference>
<evidence type="ECO:0000313" key="6">
    <source>
        <dbReference type="EMBL" id="SUZ64946.1"/>
    </source>
</evidence>
<protein>
    <recommendedName>
        <fullName evidence="5">PDZ domain-containing protein</fullName>
    </recommendedName>
</protein>
<dbReference type="InterPro" id="IPR036034">
    <property type="entry name" value="PDZ_sf"/>
</dbReference>
<dbReference type="EMBL" id="UINC01000947">
    <property type="protein sequence ID" value="SUZ64946.1"/>
    <property type="molecule type" value="Genomic_DNA"/>
</dbReference>
<evidence type="ECO:0000259" key="5">
    <source>
        <dbReference type="PROSITE" id="PS50106"/>
    </source>
</evidence>
<keyword evidence="3" id="KW-0378">Hydrolase</keyword>
<dbReference type="GO" id="GO:0006508">
    <property type="term" value="P:proteolysis"/>
    <property type="evidence" value="ECO:0007669"/>
    <property type="project" value="UniProtKB-KW"/>
</dbReference>
<comment type="similarity">
    <text evidence="1">Belongs to the peptidase S41A family.</text>
</comment>
<dbReference type="GO" id="GO:0007165">
    <property type="term" value="P:signal transduction"/>
    <property type="evidence" value="ECO:0007669"/>
    <property type="project" value="TreeGrafter"/>
</dbReference>
<dbReference type="InterPro" id="IPR029045">
    <property type="entry name" value="ClpP/crotonase-like_dom_sf"/>
</dbReference>
<dbReference type="PANTHER" id="PTHR32060">
    <property type="entry name" value="TAIL-SPECIFIC PROTEASE"/>
    <property type="match status" value="1"/>
</dbReference>
<sequence>MFQNLSSFPRNPLQHFPCFIAVAAVLVSVLALVACSSSSGADETAEETSDGLALVWEAWEQISQNYVSSEPLEPESVISGAMARVIDLVDVNPYPFLTEIGRMRGQPPSHVPSEMVDLWRAVAKYKASNPDFDLSTVAEVAVVGMLAGLGDTSAVFLDPVQYPLAKESLEGGIEGSYLGIGARVVAQDGWVVLFPFTGSPAERAGVQPGDVLSAVAGASVVGQSVQEVVEQVAGPRGTKVALEVIRAEEPEPVSLTVFRGDIELRSVASQLVPGGIGYLSISRFRDNTGEQVFSALESLNRFDLLALVLDIRTNPGGSAEAAKETAGQFLPDGALFGYVESLDGERTEVTIDPNEDRLNLDDLLMAVLVNEQTSGEAETLAAALQDAGRARLFGTSTFGDPSAYGFVELSDGSAMYLPTSRRYAPSGKLLGRAGLEPDVLVESVPEEEGYGGESQFNRAYEYLDAELPPFR</sequence>
<evidence type="ECO:0000256" key="2">
    <source>
        <dbReference type="ARBA" id="ARBA00022670"/>
    </source>
</evidence>
<dbReference type="SMART" id="SM00228">
    <property type="entry name" value="PDZ"/>
    <property type="match status" value="1"/>
</dbReference>
<dbReference type="Gene3D" id="3.30.750.44">
    <property type="match status" value="1"/>
</dbReference>
<dbReference type="PROSITE" id="PS50106">
    <property type="entry name" value="PDZ"/>
    <property type="match status" value="1"/>
</dbReference>
<organism evidence="6">
    <name type="scientific">marine metagenome</name>
    <dbReference type="NCBI Taxonomy" id="408172"/>
    <lineage>
        <taxon>unclassified sequences</taxon>
        <taxon>metagenomes</taxon>
        <taxon>ecological metagenomes</taxon>
    </lineage>
</organism>
<keyword evidence="2" id="KW-0645">Protease</keyword>
<dbReference type="GO" id="GO:0030288">
    <property type="term" value="C:outer membrane-bounded periplasmic space"/>
    <property type="evidence" value="ECO:0007669"/>
    <property type="project" value="TreeGrafter"/>
</dbReference>
<dbReference type="CDD" id="cd06782">
    <property type="entry name" value="cpPDZ_CPP-like"/>
    <property type="match status" value="1"/>
</dbReference>
<gene>
    <name evidence="6" type="ORF">METZ01_LOCUS17800</name>
</gene>